<dbReference type="GO" id="GO:0003723">
    <property type="term" value="F:RNA binding"/>
    <property type="evidence" value="ECO:0007669"/>
    <property type="project" value="InterPro"/>
</dbReference>
<dbReference type="InterPro" id="IPR046960">
    <property type="entry name" value="PPR_At4g14850-like_plant"/>
</dbReference>
<evidence type="ECO:0000313" key="1">
    <source>
        <dbReference type="EMBL" id="KAK4419505.1"/>
    </source>
</evidence>
<keyword evidence="2" id="KW-1185">Reference proteome</keyword>
<reference evidence="1" key="2">
    <citation type="journal article" date="2024" name="Plant">
        <title>Genomic evolution and insights into agronomic trait innovations of Sesamum species.</title>
        <authorList>
            <person name="Miao H."/>
            <person name="Wang L."/>
            <person name="Qu L."/>
            <person name="Liu H."/>
            <person name="Sun Y."/>
            <person name="Le M."/>
            <person name="Wang Q."/>
            <person name="Wei S."/>
            <person name="Zheng Y."/>
            <person name="Lin W."/>
            <person name="Duan Y."/>
            <person name="Cao H."/>
            <person name="Xiong S."/>
            <person name="Wang X."/>
            <person name="Wei L."/>
            <person name="Li C."/>
            <person name="Ma Q."/>
            <person name="Ju M."/>
            <person name="Zhao R."/>
            <person name="Li G."/>
            <person name="Mu C."/>
            <person name="Tian Q."/>
            <person name="Mei H."/>
            <person name="Zhang T."/>
            <person name="Gao T."/>
            <person name="Zhang H."/>
        </authorList>
    </citation>
    <scope>NUCLEOTIDE SEQUENCE</scope>
    <source>
        <strain evidence="1">3651</strain>
    </source>
</reference>
<name>A0AAE1XWY2_9LAMI</name>
<comment type="caution">
    <text evidence="1">The sequence shown here is derived from an EMBL/GenBank/DDBJ whole genome shotgun (WGS) entry which is preliminary data.</text>
</comment>
<organism evidence="1 2">
    <name type="scientific">Sesamum alatum</name>
    <dbReference type="NCBI Taxonomy" id="300844"/>
    <lineage>
        <taxon>Eukaryota</taxon>
        <taxon>Viridiplantae</taxon>
        <taxon>Streptophyta</taxon>
        <taxon>Embryophyta</taxon>
        <taxon>Tracheophyta</taxon>
        <taxon>Spermatophyta</taxon>
        <taxon>Magnoliopsida</taxon>
        <taxon>eudicotyledons</taxon>
        <taxon>Gunneridae</taxon>
        <taxon>Pentapetalae</taxon>
        <taxon>asterids</taxon>
        <taxon>lamiids</taxon>
        <taxon>Lamiales</taxon>
        <taxon>Pedaliaceae</taxon>
        <taxon>Sesamum</taxon>
    </lineage>
</organism>
<dbReference type="EMBL" id="JACGWO010000009">
    <property type="protein sequence ID" value="KAK4419505.1"/>
    <property type="molecule type" value="Genomic_DNA"/>
</dbReference>
<dbReference type="GO" id="GO:0009451">
    <property type="term" value="P:RNA modification"/>
    <property type="evidence" value="ECO:0007669"/>
    <property type="project" value="InterPro"/>
</dbReference>
<dbReference type="AlphaFoldDB" id="A0AAE1XWY2"/>
<dbReference type="PANTHER" id="PTHR47926">
    <property type="entry name" value="PENTATRICOPEPTIDE REPEAT-CONTAINING PROTEIN"/>
    <property type="match status" value="1"/>
</dbReference>
<proteinExistence type="predicted"/>
<evidence type="ECO:0000313" key="2">
    <source>
        <dbReference type="Proteomes" id="UP001293254"/>
    </source>
</evidence>
<gene>
    <name evidence="1" type="ORF">Salat_2363400</name>
</gene>
<protein>
    <submittedName>
        <fullName evidence="1">Uncharacterized protein</fullName>
    </submittedName>
</protein>
<reference evidence="1" key="1">
    <citation type="submission" date="2020-06" db="EMBL/GenBank/DDBJ databases">
        <authorList>
            <person name="Li T."/>
            <person name="Hu X."/>
            <person name="Zhang T."/>
            <person name="Song X."/>
            <person name="Zhang H."/>
            <person name="Dai N."/>
            <person name="Sheng W."/>
            <person name="Hou X."/>
            <person name="Wei L."/>
        </authorList>
    </citation>
    <scope>NUCLEOTIDE SEQUENCE</scope>
    <source>
        <strain evidence="1">3651</strain>
        <tissue evidence="1">Leaf</tissue>
    </source>
</reference>
<sequence length="173" mass="19235">MTSKRPTNARSCSFMCKIESHSPERWEPEMQKQTPRCRPFPFPGSTKPGVVIAPLTAISVASSAQHFHTKISWIQSGLLLQRCMKRKALKPCKQIHALMLTKNVDMNLLQLSSKLIGAYACCGDLSSSKLLFRGTPNPNVFAFNWMILTLTFSGFHEEAIGEASAWHDLQGGV</sequence>
<dbReference type="Proteomes" id="UP001293254">
    <property type="component" value="Unassembled WGS sequence"/>
</dbReference>
<accession>A0AAE1XWY2</accession>